<evidence type="ECO:0000313" key="1">
    <source>
        <dbReference type="EMBL" id="CAE7615510.1"/>
    </source>
</evidence>
<protein>
    <submittedName>
        <fullName evidence="1">Uncharacterized protein</fullName>
    </submittedName>
</protein>
<keyword evidence="2" id="KW-1185">Reference proteome</keyword>
<comment type="caution">
    <text evidence="1">The sequence shown here is derived from an EMBL/GenBank/DDBJ whole genome shotgun (WGS) entry which is preliminary data.</text>
</comment>
<name>A0A812VCX3_9DINO</name>
<dbReference type="OrthoDB" id="446242at2759"/>
<organism evidence="1 2">
    <name type="scientific">Symbiodinium natans</name>
    <dbReference type="NCBI Taxonomy" id="878477"/>
    <lineage>
        <taxon>Eukaryota</taxon>
        <taxon>Sar</taxon>
        <taxon>Alveolata</taxon>
        <taxon>Dinophyceae</taxon>
        <taxon>Suessiales</taxon>
        <taxon>Symbiodiniaceae</taxon>
        <taxon>Symbiodinium</taxon>
    </lineage>
</organism>
<reference evidence="1" key="1">
    <citation type="submission" date="2021-02" db="EMBL/GenBank/DDBJ databases">
        <authorList>
            <person name="Dougan E. K."/>
            <person name="Rhodes N."/>
            <person name="Thang M."/>
            <person name="Chan C."/>
        </authorList>
    </citation>
    <scope>NUCLEOTIDE SEQUENCE</scope>
</reference>
<dbReference type="Proteomes" id="UP000604046">
    <property type="component" value="Unassembled WGS sequence"/>
</dbReference>
<dbReference type="EMBL" id="CAJNDS010002841">
    <property type="protein sequence ID" value="CAE7615510.1"/>
    <property type="molecule type" value="Genomic_DNA"/>
</dbReference>
<proteinExistence type="predicted"/>
<sequence length="66" mass="7154">MYFWRRRPGAADADVVLQNISLDVFDVSSFVKTLAEVMADFGVSQLPVVPAPAEPKAMTITSQPTA</sequence>
<evidence type="ECO:0000313" key="2">
    <source>
        <dbReference type="Proteomes" id="UP000604046"/>
    </source>
</evidence>
<accession>A0A812VCX3</accession>
<gene>
    <name evidence="1" type="ORF">SNAT2548_LOCUS34989</name>
</gene>
<dbReference type="AlphaFoldDB" id="A0A812VCX3"/>